<dbReference type="Gene3D" id="3.10.20.90">
    <property type="entry name" value="Phosphatidylinositol 3-kinase Catalytic Subunit, Chain A, domain 1"/>
    <property type="match status" value="1"/>
</dbReference>
<dbReference type="AlphaFoldDB" id="A0A0M0JY34"/>
<sequence>MAANAPSLPAKAFPVISIREASKKDSEQHLLCAALAREILERAGEHNGNNLRPPASIATKILAARAVRPDLSAQEAFAVFDPCENDCGPNPRDIVRTDRTLQSIVDKIFPQFVKPSAPAPAPAADAEHKASPEEISFSLHEIEGSSRGHGKLDKPYLRTKALLTVAHLKKYLGRKTGLPAEVPIDIFCRDAPLENGLTLEQIVRTLWGDEDNDLVLYYRVL</sequence>
<reference evidence="5" key="1">
    <citation type="journal article" date="2015" name="PLoS Genet.">
        <title>Genome Sequence and Transcriptome Analyses of Chrysochromulina tobin: Metabolic Tools for Enhanced Algal Fitness in the Prominent Order Prymnesiales (Haptophyceae).</title>
        <authorList>
            <person name="Hovde B.T."/>
            <person name="Deodato C.R."/>
            <person name="Hunsperger H.M."/>
            <person name="Ryken S.A."/>
            <person name="Yost W."/>
            <person name="Jha R.K."/>
            <person name="Patterson J."/>
            <person name="Monnat R.J. Jr."/>
            <person name="Barlow S.B."/>
            <person name="Starkenburg S.R."/>
            <person name="Cattolico R.A."/>
        </authorList>
    </citation>
    <scope>NUCLEOTIDE SEQUENCE</scope>
    <source>
        <strain evidence="5">CCMP291</strain>
    </source>
</reference>
<dbReference type="EMBL" id="JWZX01002011">
    <property type="protein sequence ID" value="KOO31464.1"/>
    <property type="molecule type" value="Genomic_DNA"/>
</dbReference>
<dbReference type="OrthoDB" id="1305878at2759"/>
<evidence type="ECO:0000313" key="5">
    <source>
        <dbReference type="Proteomes" id="UP000037460"/>
    </source>
</evidence>
<comment type="subcellular location">
    <subcellularLocation>
        <location evidence="1">Nucleus</location>
    </subcellularLocation>
</comment>
<protein>
    <recommendedName>
        <fullName evidence="3">RAWUL domain-containing protein</fullName>
    </recommendedName>
</protein>
<evidence type="ECO:0000259" key="3">
    <source>
        <dbReference type="Pfam" id="PF16207"/>
    </source>
</evidence>
<keyword evidence="5" id="KW-1185">Reference proteome</keyword>
<keyword evidence="2" id="KW-0539">Nucleus</keyword>
<dbReference type="PANTHER" id="PTHR45893">
    <property type="entry name" value="POLYCOMB GROUP RING FINGER PROTEIN"/>
    <property type="match status" value="1"/>
</dbReference>
<evidence type="ECO:0000313" key="4">
    <source>
        <dbReference type="EMBL" id="KOO31464.1"/>
    </source>
</evidence>
<comment type="caution">
    <text evidence="4">The sequence shown here is derived from an EMBL/GenBank/DDBJ whole genome shotgun (WGS) entry which is preliminary data.</text>
</comment>
<dbReference type="InterPro" id="IPR051507">
    <property type="entry name" value="PcG_RING_finger"/>
</dbReference>
<proteinExistence type="predicted"/>
<dbReference type="CDD" id="cd16102">
    <property type="entry name" value="RAWUL_PCGF_like"/>
    <property type="match status" value="1"/>
</dbReference>
<gene>
    <name evidence="4" type="ORF">Ctob_007904</name>
</gene>
<organism evidence="4 5">
    <name type="scientific">Chrysochromulina tobinii</name>
    <dbReference type="NCBI Taxonomy" id="1460289"/>
    <lineage>
        <taxon>Eukaryota</taxon>
        <taxon>Haptista</taxon>
        <taxon>Haptophyta</taxon>
        <taxon>Prymnesiophyceae</taxon>
        <taxon>Prymnesiales</taxon>
        <taxon>Chrysochromulinaceae</taxon>
        <taxon>Chrysochromulina</taxon>
    </lineage>
</organism>
<feature type="domain" description="RAWUL" evidence="3">
    <location>
        <begin position="156"/>
        <end position="219"/>
    </location>
</feature>
<evidence type="ECO:0000256" key="1">
    <source>
        <dbReference type="ARBA" id="ARBA00004123"/>
    </source>
</evidence>
<evidence type="ECO:0000256" key="2">
    <source>
        <dbReference type="ARBA" id="ARBA00023242"/>
    </source>
</evidence>
<dbReference type="Pfam" id="PF16207">
    <property type="entry name" value="RAWUL"/>
    <property type="match status" value="1"/>
</dbReference>
<accession>A0A0M0JY34</accession>
<dbReference type="Proteomes" id="UP000037460">
    <property type="component" value="Unassembled WGS sequence"/>
</dbReference>
<dbReference type="InterPro" id="IPR032443">
    <property type="entry name" value="RAWUL"/>
</dbReference>
<name>A0A0M0JY34_9EUKA</name>
<dbReference type="GO" id="GO:0005634">
    <property type="term" value="C:nucleus"/>
    <property type="evidence" value="ECO:0007669"/>
    <property type="project" value="UniProtKB-SubCell"/>
</dbReference>